<keyword evidence="3" id="KW-1185">Reference proteome</keyword>
<protein>
    <submittedName>
        <fullName evidence="4">Uncharacterized protein LOC113520936</fullName>
    </submittedName>
</protein>
<evidence type="ECO:0000256" key="1">
    <source>
        <dbReference type="SAM" id="MobiDB-lite"/>
    </source>
</evidence>
<organism evidence="3 4">
    <name type="scientific">Galleria mellonella</name>
    <name type="common">Greater wax moth</name>
    <dbReference type="NCBI Taxonomy" id="7137"/>
    <lineage>
        <taxon>Eukaryota</taxon>
        <taxon>Metazoa</taxon>
        <taxon>Ecdysozoa</taxon>
        <taxon>Arthropoda</taxon>
        <taxon>Hexapoda</taxon>
        <taxon>Insecta</taxon>
        <taxon>Pterygota</taxon>
        <taxon>Neoptera</taxon>
        <taxon>Endopterygota</taxon>
        <taxon>Lepidoptera</taxon>
        <taxon>Glossata</taxon>
        <taxon>Ditrysia</taxon>
        <taxon>Pyraloidea</taxon>
        <taxon>Pyralidae</taxon>
        <taxon>Galleriinae</taxon>
        <taxon>Galleria</taxon>
    </lineage>
</organism>
<evidence type="ECO:0000313" key="4">
    <source>
        <dbReference type="RefSeq" id="XP_052750354.1"/>
    </source>
</evidence>
<dbReference type="Proteomes" id="UP001652740">
    <property type="component" value="Unplaced"/>
</dbReference>
<evidence type="ECO:0000313" key="3">
    <source>
        <dbReference type="Proteomes" id="UP001652740"/>
    </source>
</evidence>
<name>A0ABM3MGR5_GALME</name>
<dbReference type="GeneID" id="113520936"/>
<feature type="signal peptide" evidence="2">
    <location>
        <begin position="1"/>
        <end position="18"/>
    </location>
</feature>
<dbReference type="RefSeq" id="XP_052750354.1">
    <property type="nucleotide sequence ID" value="XM_052894394.1"/>
</dbReference>
<proteinExistence type="predicted"/>
<accession>A0ABM3MGR5</accession>
<feature type="compositionally biased region" description="Basic and acidic residues" evidence="1">
    <location>
        <begin position="34"/>
        <end position="45"/>
    </location>
</feature>
<feature type="region of interest" description="Disordered" evidence="1">
    <location>
        <begin position="34"/>
        <end position="58"/>
    </location>
</feature>
<gene>
    <name evidence="4" type="primary">LOC113520936</name>
</gene>
<sequence length="443" mass="49694">MLLLKIAPVFLLVLIVGAEKKIELEDIEEDNLKSEKQNEIEKSDARSQSTSSSSGPGLLPFEFLKNGFLRYFESPTRGQAPQQQRYVQQYAVSEAPERAPVVTPKVQYGPPATQQAMVGYLSNVPMQIYLVPQYYNEQSEQPSNTQSAVQYVKQGLTNPAAYPSAPEAVQTQTNYVEIPTYVTPAGKTFVQQYTPPVAYVQYTAQPTVAAAHATVAPVIAYQPVMQYPTAIAAPPVVTKGYYENVQYQDGNTVEEIQENDEEIQKQYSSQAEIPYTKSPELPRYYNSRAPIREEYRHSPVPELPPPSPLLIKAPPSHLAHIPKALPIFSKPLVKSAFPSGSGHGYTQRPYDGYMPHYKRRPTSLLDSYIPSSIQIEYLKRGYTKDPLVAYEELSNGRHFSHAPVVPRHYERGFLPNQMYQTAAGGVTYGHYKRTPKVEKVTKT</sequence>
<reference evidence="4" key="1">
    <citation type="submission" date="2025-08" db="UniProtKB">
        <authorList>
            <consortium name="RefSeq"/>
        </authorList>
    </citation>
    <scope>IDENTIFICATION</scope>
    <source>
        <tissue evidence="4">Whole larvae</tissue>
    </source>
</reference>
<feature type="chain" id="PRO_5045939376" evidence="2">
    <location>
        <begin position="19"/>
        <end position="443"/>
    </location>
</feature>
<evidence type="ECO:0000256" key="2">
    <source>
        <dbReference type="SAM" id="SignalP"/>
    </source>
</evidence>
<keyword evidence="2" id="KW-0732">Signal</keyword>